<dbReference type="AlphaFoldDB" id="A0AAP2UKA8"/>
<name>A0AAP2UKA8_CLOIN</name>
<dbReference type="Proteomes" id="UP001203972">
    <property type="component" value="Unassembled WGS sequence"/>
</dbReference>
<gene>
    <name evidence="1" type="ORF">MKC95_03925</name>
</gene>
<evidence type="ECO:0000313" key="2">
    <source>
        <dbReference type="Proteomes" id="UP001203972"/>
    </source>
</evidence>
<accession>A0AAP2UKA8</accession>
<dbReference type="EMBL" id="JAKTMA010000005">
    <property type="protein sequence ID" value="MCR0231913.1"/>
    <property type="molecule type" value="Genomic_DNA"/>
</dbReference>
<dbReference type="RefSeq" id="WP_008816334.1">
    <property type="nucleotide sequence ID" value="NZ_AP025565.1"/>
</dbReference>
<comment type="caution">
    <text evidence="1">The sequence shown here is derived from an EMBL/GenBank/DDBJ whole genome shotgun (WGS) entry which is preliminary data.</text>
</comment>
<reference evidence="1" key="1">
    <citation type="journal article" date="2022" name="Clin. Infect. Dis.">
        <title>Association between Clostridium innocuum and antibiotic-associated diarrhea in adults and children: A cross-sectional study and comparative genomics analysis.</title>
        <authorList>
            <person name="Cherny K.E."/>
            <person name="Muscat E.B."/>
            <person name="Balaji A."/>
            <person name="Mukherjee J."/>
            <person name="Ozer E.A."/>
            <person name="Angarone M.P."/>
            <person name="Hauser A.R."/>
            <person name="Sichel J.S."/>
            <person name="Amponsah E."/>
            <person name="Kociolek L.K."/>
        </authorList>
    </citation>
    <scope>NUCLEOTIDE SEQUENCE</scope>
    <source>
        <strain evidence="1">NU1-AC-029v</strain>
    </source>
</reference>
<organism evidence="1 2">
    <name type="scientific">Clostridium innocuum</name>
    <dbReference type="NCBI Taxonomy" id="1522"/>
    <lineage>
        <taxon>Bacteria</taxon>
        <taxon>Bacillati</taxon>
        <taxon>Bacillota</taxon>
        <taxon>Clostridia</taxon>
        <taxon>Eubacteriales</taxon>
        <taxon>Clostridiaceae</taxon>
        <taxon>Clostridium</taxon>
    </lineage>
</organism>
<evidence type="ECO:0000313" key="1">
    <source>
        <dbReference type="EMBL" id="MCR0231913.1"/>
    </source>
</evidence>
<sequence length="52" mass="6110">MILEERIEIHNPLMRLVAGMAWNLNKLQQTYVQDLKKELVRRNNCKEASASL</sequence>
<proteinExistence type="predicted"/>
<protein>
    <submittedName>
        <fullName evidence="1">Uncharacterized protein</fullName>
    </submittedName>
</protein>